<dbReference type="Proteomes" id="UP000660380">
    <property type="component" value="Unassembled WGS sequence"/>
</dbReference>
<accession>A0ABR8H1R7</accession>
<keyword evidence="2" id="KW-1185">Reference proteome</keyword>
<reference evidence="1 2" key="1">
    <citation type="journal article" date="2020" name="ISME J.">
        <title>Comparative genomics reveals insights into cyanobacterial evolution and habitat adaptation.</title>
        <authorList>
            <person name="Chen M.Y."/>
            <person name="Teng W.K."/>
            <person name="Zhao L."/>
            <person name="Hu C.X."/>
            <person name="Zhou Y.K."/>
            <person name="Han B.P."/>
            <person name="Song L.R."/>
            <person name="Shu W.S."/>
        </authorList>
    </citation>
    <scope>NUCLEOTIDE SEQUENCE [LARGE SCALE GENOMIC DNA]</scope>
    <source>
        <strain evidence="1 2">FACHB-248</strain>
    </source>
</reference>
<sequence>MNCNAVSTSASLTIKDGINTDIESAIAQLQEFISDDQENPTIHNIAGFAFQTSPTKRRVGHMPSKLN</sequence>
<evidence type="ECO:0000313" key="1">
    <source>
        <dbReference type="EMBL" id="MBD2609464.1"/>
    </source>
</evidence>
<proteinExistence type="predicted"/>
<dbReference type="RefSeq" id="WP_029637125.1">
    <property type="nucleotide sequence ID" value="NZ_JACJTA010000159.1"/>
</dbReference>
<dbReference type="EMBL" id="JACJTA010000159">
    <property type="protein sequence ID" value="MBD2609464.1"/>
    <property type="molecule type" value="Genomic_DNA"/>
</dbReference>
<organism evidence="1 2">
    <name type="scientific">Scytonema hofmannii FACHB-248</name>
    <dbReference type="NCBI Taxonomy" id="1842502"/>
    <lineage>
        <taxon>Bacteria</taxon>
        <taxon>Bacillati</taxon>
        <taxon>Cyanobacteriota</taxon>
        <taxon>Cyanophyceae</taxon>
        <taxon>Nostocales</taxon>
        <taxon>Scytonemataceae</taxon>
        <taxon>Scytonema</taxon>
    </lineage>
</organism>
<gene>
    <name evidence="1" type="ORF">H6G81_34485</name>
</gene>
<name>A0ABR8H1R7_9CYAN</name>
<protein>
    <submittedName>
        <fullName evidence="1">Uncharacterized protein</fullName>
    </submittedName>
</protein>
<evidence type="ECO:0000313" key="2">
    <source>
        <dbReference type="Proteomes" id="UP000660380"/>
    </source>
</evidence>
<comment type="caution">
    <text evidence="1">The sequence shown here is derived from an EMBL/GenBank/DDBJ whole genome shotgun (WGS) entry which is preliminary data.</text>
</comment>